<organism evidence="1 2">
    <name type="scientific">[Clostridium] symbiosum ATCC 14940</name>
    <dbReference type="NCBI Taxonomy" id="411472"/>
    <lineage>
        <taxon>Bacteria</taxon>
        <taxon>Bacillati</taxon>
        <taxon>Bacillota</taxon>
        <taxon>Clostridia</taxon>
        <taxon>Lachnospirales</taxon>
        <taxon>Lachnospiraceae</taxon>
        <taxon>Otoolea</taxon>
    </lineage>
</organism>
<reference evidence="1 2" key="1">
    <citation type="submission" date="2013-07" db="EMBL/GenBank/DDBJ databases">
        <authorList>
            <person name="Weinstock G."/>
            <person name="Sodergren E."/>
            <person name="Wylie T."/>
            <person name="Fulton L."/>
            <person name="Fulton R."/>
            <person name="Fronick C."/>
            <person name="O'Laughlin M."/>
            <person name="Godfrey J."/>
            <person name="Miner T."/>
            <person name="Herter B."/>
            <person name="Appelbaum E."/>
            <person name="Cordes M."/>
            <person name="Lek S."/>
            <person name="Wollam A."/>
            <person name="Pepin K.H."/>
            <person name="Palsikar V.B."/>
            <person name="Mitreva M."/>
            <person name="Wilson R.K."/>
        </authorList>
    </citation>
    <scope>NUCLEOTIDE SEQUENCE [LARGE SCALE GENOMIC DNA]</scope>
    <source>
        <strain evidence="1 2">ATCC 14940</strain>
    </source>
</reference>
<dbReference type="Proteomes" id="UP000016491">
    <property type="component" value="Unassembled WGS sequence"/>
</dbReference>
<evidence type="ECO:0000313" key="2">
    <source>
        <dbReference type="Proteomes" id="UP000016491"/>
    </source>
</evidence>
<sequence length="39" mass="4340">MEKEILRFLFSQGGAGVNEIDSISFSRKVFAGAKDSYQL</sequence>
<gene>
    <name evidence="1" type="ORF">CLOSYM_03279</name>
</gene>
<accession>A0ABC9TV71</accession>
<proteinExistence type="predicted"/>
<evidence type="ECO:0000313" key="1">
    <source>
        <dbReference type="EMBL" id="ERI75358.1"/>
    </source>
</evidence>
<protein>
    <submittedName>
        <fullName evidence="1">Uncharacterized protein</fullName>
    </submittedName>
</protein>
<dbReference type="AlphaFoldDB" id="A0ABC9TV71"/>
<name>A0ABC9TV71_CLOSY</name>
<comment type="caution">
    <text evidence="1">The sequence shown here is derived from an EMBL/GenBank/DDBJ whole genome shotgun (WGS) entry which is preliminary data.</text>
</comment>
<dbReference type="EMBL" id="AWSU01000255">
    <property type="protein sequence ID" value="ERI75358.1"/>
    <property type="molecule type" value="Genomic_DNA"/>
</dbReference>